<evidence type="ECO:0000256" key="1">
    <source>
        <dbReference type="SAM" id="Phobius"/>
    </source>
</evidence>
<evidence type="ECO:0000313" key="3">
    <source>
        <dbReference type="Proteomes" id="UP000564885"/>
    </source>
</evidence>
<feature type="transmembrane region" description="Helical" evidence="1">
    <location>
        <begin position="142"/>
        <end position="164"/>
    </location>
</feature>
<name>A0A849IFL0_9HYPH</name>
<sequence length="607" mass="62970">MQSTVIEARPSGAATPLLERRWLLVAVALLGLAIFLRGQSGIMEVARRLLLPDSDDAMRLVAVRDLLAGQGWFDNVQHRYLPPAGVAMHWSRLVDAPLAAAILALTPFLGATRAEGLVAAFWPPLLFLAYLGLIFRGTGRLFGFRAACFAIFVACELALTALFAPGRVDHHNIQALTMTFVVLQLAGPERSWRKGAAAGLGAAFSLAVGLETLPFVAALGVGLVLHTLAERGPGRDLAAFGAALAAGSCAFFALQTSPALWTSPECDSLSPPWLLLAGGGGIGAVAVAASARSPSAAARLGLAVAIGAALLLAFARLFPHCLAGPFVGLPEEARADWLGEVLEAASLAHILALSPAAGLGVVVPMAAAFAAALVGLRRAEPHLRPAFFILALFTGTGLAITAFQLRGFYVGSALVPVIGGWAFDRAISAVTRPGTDGRIGAGPIAMLAAATLLLTHTATATADLLQGLLGRPSAGAVPMVRVGDCAKPETLRQLDAAPPGLVLAPVDLGPSLLLFTRHSVIAAPYHRQGEGIVAGLAVAGGSQVDVERAVRRFRPRYLLACADWAKPGSFAERLAQDEAPSPGLRLAARIGRLRLWEIGPDAFRAGP</sequence>
<dbReference type="AlphaFoldDB" id="A0A849IFL0"/>
<keyword evidence="3" id="KW-1185">Reference proteome</keyword>
<dbReference type="RefSeq" id="WP_171220444.1">
    <property type="nucleotide sequence ID" value="NZ_JABEPP010000007.1"/>
</dbReference>
<proteinExistence type="predicted"/>
<feature type="transmembrane region" description="Helical" evidence="1">
    <location>
        <begin position="20"/>
        <end position="38"/>
    </location>
</feature>
<reference evidence="2 3" key="1">
    <citation type="submission" date="2020-04" db="EMBL/GenBank/DDBJ databases">
        <title>Enterovirga sp. isolate from soil.</title>
        <authorList>
            <person name="Chea S."/>
            <person name="Kim D.-U."/>
        </authorList>
    </citation>
    <scope>NUCLEOTIDE SEQUENCE [LARGE SCALE GENOMIC DNA]</scope>
    <source>
        <strain evidence="2 3">DB1703</strain>
    </source>
</reference>
<evidence type="ECO:0000313" key="2">
    <source>
        <dbReference type="EMBL" id="NNM74930.1"/>
    </source>
</evidence>
<feature type="transmembrane region" description="Helical" evidence="1">
    <location>
        <begin position="303"/>
        <end position="327"/>
    </location>
</feature>
<protein>
    <submittedName>
        <fullName evidence="2">Uncharacterized protein</fullName>
    </submittedName>
</protein>
<gene>
    <name evidence="2" type="ORF">HJG44_21440</name>
</gene>
<organism evidence="2 3">
    <name type="scientific">Enterovirga aerilata</name>
    <dbReference type="NCBI Taxonomy" id="2730920"/>
    <lineage>
        <taxon>Bacteria</taxon>
        <taxon>Pseudomonadati</taxon>
        <taxon>Pseudomonadota</taxon>
        <taxon>Alphaproteobacteria</taxon>
        <taxon>Hyphomicrobiales</taxon>
        <taxon>Methylobacteriaceae</taxon>
        <taxon>Enterovirga</taxon>
    </lineage>
</organism>
<keyword evidence="1" id="KW-0812">Transmembrane</keyword>
<feature type="transmembrane region" description="Helical" evidence="1">
    <location>
        <begin position="273"/>
        <end position="291"/>
    </location>
</feature>
<feature type="transmembrane region" description="Helical" evidence="1">
    <location>
        <begin position="347"/>
        <end position="374"/>
    </location>
</feature>
<feature type="transmembrane region" description="Helical" evidence="1">
    <location>
        <begin position="237"/>
        <end position="261"/>
    </location>
</feature>
<comment type="caution">
    <text evidence="2">The sequence shown here is derived from an EMBL/GenBank/DDBJ whole genome shotgun (WGS) entry which is preliminary data.</text>
</comment>
<keyword evidence="1" id="KW-0472">Membrane</keyword>
<feature type="transmembrane region" description="Helical" evidence="1">
    <location>
        <begin position="200"/>
        <end position="225"/>
    </location>
</feature>
<accession>A0A849IFL0</accession>
<dbReference type="EMBL" id="JABEPP010000007">
    <property type="protein sequence ID" value="NNM74930.1"/>
    <property type="molecule type" value="Genomic_DNA"/>
</dbReference>
<feature type="transmembrane region" description="Helical" evidence="1">
    <location>
        <begin position="117"/>
        <end position="135"/>
    </location>
</feature>
<keyword evidence="1" id="KW-1133">Transmembrane helix</keyword>
<feature type="transmembrane region" description="Helical" evidence="1">
    <location>
        <begin position="386"/>
        <end position="405"/>
    </location>
</feature>
<dbReference type="Proteomes" id="UP000564885">
    <property type="component" value="Unassembled WGS sequence"/>
</dbReference>